<proteinExistence type="predicted"/>
<keyword evidence="2 5" id="KW-0812">Transmembrane</keyword>
<evidence type="ECO:0000256" key="2">
    <source>
        <dbReference type="ARBA" id="ARBA00022692"/>
    </source>
</evidence>
<dbReference type="OrthoDB" id="1718410at2759"/>
<dbReference type="RefSeq" id="XP_029242110.1">
    <property type="nucleotide sequence ID" value="XM_029378023.1"/>
</dbReference>
<accession>A0A3R7LBZ6</accession>
<evidence type="ECO:0000313" key="6">
    <source>
        <dbReference type="EMBL" id="RNF11329.1"/>
    </source>
</evidence>
<feature type="transmembrane region" description="Helical" evidence="5">
    <location>
        <begin position="73"/>
        <end position="96"/>
    </location>
</feature>
<keyword evidence="3 5" id="KW-1133">Transmembrane helix</keyword>
<dbReference type="Gene3D" id="1.20.1740.10">
    <property type="entry name" value="Amino acid/polyamine transporter I"/>
    <property type="match status" value="1"/>
</dbReference>
<comment type="subcellular location">
    <subcellularLocation>
        <location evidence="1">Membrane</location>
        <topology evidence="1">Multi-pass membrane protein</topology>
    </subcellularLocation>
</comment>
<gene>
    <name evidence="6" type="ORF">TraAM80_00965</name>
</gene>
<dbReference type="InterPro" id="IPR002293">
    <property type="entry name" value="AA/rel_permease1"/>
</dbReference>
<dbReference type="EMBL" id="MKGL01000019">
    <property type="protein sequence ID" value="RNF11329.1"/>
    <property type="molecule type" value="Genomic_DNA"/>
</dbReference>
<dbReference type="Proteomes" id="UP000283634">
    <property type="component" value="Unassembled WGS sequence"/>
</dbReference>
<reference evidence="6 7" key="1">
    <citation type="journal article" date="2018" name="BMC Genomics">
        <title>Genomic comparison of Trypanosoma conorhini and Trypanosoma rangeli to Trypanosoma cruzi strains of high and low virulence.</title>
        <authorList>
            <person name="Bradwell K.R."/>
            <person name="Koparde V.N."/>
            <person name="Matveyev A.V."/>
            <person name="Serrano M.G."/>
            <person name="Alves J.M."/>
            <person name="Parikh H."/>
            <person name="Huang B."/>
            <person name="Lee V."/>
            <person name="Espinosa-Alvarez O."/>
            <person name="Ortiz P.A."/>
            <person name="Costa-Martins A.G."/>
            <person name="Teixeira M.M."/>
            <person name="Buck G.A."/>
        </authorList>
    </citation>
    <scope>NUCLEOTIDE SEQUENCE [LARGE SCALE GENOMIC DNA]</scope>
    <source>
        <strain evidence="6 7">AM80</strain>
    </source>
</reference>
<dbReference type="GO" id="GO:0016020">
    <property type="term" value="C:membrane"/>
    <property type="evidence" value="ECO:0007669"/>
    <property type="project" value="UniProtKB-SubCell"/>
</dbReference>
<sequence length="106" mass="11571">MVTSKLAVLAGGLIPIGNLVQSPSFSLALLAQTTVGEWLKLVVVDAVLVLSGAVIIAYIGIQDLHRRMALDCIMPAFFLFVNRWHGIPHFIIIGFWPNIMLATTSR</sequence>
<evidence type="ECO:0000256" key="1">
    <source>
        <dbReference type="ARBA" id="ARBA00004141"/>
    </source>
</evidence>
<evidence type="ECO:0000256" key="3">
    <source>
        <dbReference type="ARBA" id="ARBA00022989"/>
    </source>
</evidence>
<feature type="transmembrane region" description="Helical" evidence="5">
    <location>
        <begin position="38"/>
        <end position="61"/>
    </location>
</feature>
<comment type="caution">
    <text evidence="6">The sequence shown here is derived from an EMBL/GenBank/DDBJ whole genome shotgun (WGS) entry which is preliminary data.</text>
</comment>
<keyword evidence="4 5" id="KW-0472">Membrane</keyword>
<name>A0A3R7LBZ6_TRYRA</name>
<keyword evidence="7" id="KW-1185">Reference proteome</keyword>
<dbReference type="AlphaFoldDB" id="A0A3R7LBZ6"/>
<protein>
    <submittedName>
        <fullName evidence="6">Amino acid permease</fullName>
    </submittedName>
</protein>
<evidence type="ECO:0000313" key="7">
    <source>
        <dbReference type="Proteomes" id="UP000283634"/>
    </source>
</evidence>
<evidence type="ECO:0000256" key="4">
    <source>
        <dbReference type="ARBA" id="ARBA00023136"/>
    </source>
</evidence>
<dbReference type="Pfam" id="PF13520">
    <property type="entry name" value="AA_permease_2"/>
    <property type="match status" value="1"/>
</dbReference>
<evidence type="ECO:0000256" key="5">
    <source>
        <dbReference type="SAM" id="Phobius"/>
    </source>
</evidence>
<dbReference type="GO" id="GO:0022857">
    <property type="term" value="F:transmembrane transporter activity"/>
    <property type="evidence" value="ECO:0007669"/>
    <property type="project" value="InterPro"/>
</dbReference>
<dbReference type="GeneID" id="40324898"/>
<organism evidence="6 7">
    <name type="scientific">Trypanosoma rangeli</name>
    <dbReference type="NCBI Taxonomy" id="5698"/>
    <lineage>
        <taxon>Eukaryota</taxon>
        <taxon>Discoba</taxon>
        <taxon>Euglenozoa</taxon>
        <taxon>Kinetoplastea</taxon>
        <taxon>Metakinetoplastina</taxon>
        <taxon>Trypanosomatida</taxon>
        <taxon>Trypanosomatidae</taxon>
        <taxon>Trypanosoma</taxon>
        <taxon>Herpetosoma</taxon>
    </lineage>
</organism>